<organism evidence="1 2">
    <name type="scientific">Haematococcus lacustris</name>
    <name type="common">Green alga</name>
    <name type="synonym">Haematococcus pluvialis</name>
    <dbReference type="NCBI Taxonomy" id="44745"/>
    <lineage>
        <taxon>Eukaryota</taxon>
        <taxon>Viridiplantae</taxon>
        <taxon>Chlorophyta</taxon>
        <taxon>core chlorophytes</taxon>
        <taxon>Chlorophyceae</taxon>
        <taxon>CS clade</taxon>
        <taxon>Chlamydomonadales</taxon>
        <taxon>Haematococcaceae</taxon>
        <taxon>Haematococcus</taxon>
    </lineage>
</organism>
<name>A0A699ZBG9_HAELA</name>
<evidence type="ECO:0000313" key="2">
    <source>
        <dbReference type="Proteomes" id="UP000485058"/>
    </source>
</evidence>
<accession>A0A699ZBG9</accession>
<gene>
    <name evidence="1" type="ORF">HaLaN_17016</name>
</gene>
<comment type="caution">
    <text evidence="1">The sequence shown here is derived from an EMBL/GenBank/DDBJ whole genome shotgun (WGS) entry which is preliminary data.</text>
</comment>
<dbReference type="EMBL" id="BLLF01001550">
    <property type="protein sequence ID" value="GFH19973.1"/>
    <property type="molecule type" value="Genomic_DNA"/>
</dbReference>
<reference evidence="1 2" key="1">
    <citation type="submission" date="2020-02" db="EMBL/GenBank/DDBJ databases">
        <title>Draft genome sequence of Haematococcus lacustris strain NIES-144.</title>
        <authorList>
            <person name="Morimoto D."/>
            <person name="Nakagawa S."/>
            <person name="Yoshida T."/>
            <person name="Sawayama S."/>
        </authorList>
    </citation>
    <scope>NUCLEOTIDE SEQUENCE [LARGE SCALE GENOMIC DNA]</scope>
    <source>
        <strain evidence="1 2">NIES-144</strain>
    </source>
</reference>
<proteinExistence type="predicted"/>
<dbReference type="AlphaFoldDB" id="A0A699ZBG9"/>
<dbReference type="Proteomes" id="UP000485058">
    <property type="component" value="Unassembled WGS sequence"/>
</dbReference>
<evidence type="ECO:0000313" key="1">
    <source>
        <dbReference type="EMBL" id="GFH19973.1"/>
    </source>
</evidence>
<keyword evidence="2" id="KW-1185">Reference proteome</keyword>
<protein>
    <submittedName>
        <fullName evidence="1">DUF1336 domain-containing protein</fullName>
    </submittedName>
</protein>
<sequence>MMRITLGAAGWAGRLCAERQVVLERIMKVDQHHEASSSAGRSVSWYRRPVMSKVYGGYTIAPLKGFKLEDSPEAIIIAIIKVDLGGACGEHSWFRPISDLMGWREAFLERLLMSVVLVRDEVEQSRFAVQPFQLISGLPASQVTPNHYLPAMYIKLDCNT</sequence>